<dbReference type="Proteomes" id="UP000307440">
    <property type="component" value="Unassembled WGS sequence"/>
</dbReference>
<reference evidence="1 2" key="1">
    <citation type="journal article" date="2019" name="Nat. Ecol. Evol.">
        <title>Megaphylogeny resolves global patterns of mushroom evolution.</title>
        <authorList>
            <person name="Varga T."/>
            <person name="Krizsan K."/>
            <person name="Foldi C."/>
            <person name="Dima B."/>
            <person name="Sanchez-Garcia M."/>
            <person name="Sanchez-Ramirez S."/>
            <person name="Szollosi G.J."/>
            <person name="Szarkandi J.G."/>
            <person name="Papp V."/>
            <person name="Albert L."/>
            <person name="Andreopoulos W."/>
            <person name="Angelini C."/>
            <person name="Antonin V."/>
            <person name="Barry K.W."/>
            <person name="Bougher N.L."/>
            <person name="Buchanan P."/>
            <person name="Buyck B."/>
            <person name="Bense V."/>
            <person name="Catcheside P."/>
            <person name="Chovatia M."/>
            <person name="Cooper J."/>
            <person name="Damon W."/>
            <person name="Desjardin D."/>
            <person name="Finy P."/>
            <person name="Geml J."/>
            <person name="Haridas S."/>
            <person name="Hughes K."/>
            <person name="Justo A."/>
            <person name="Karasinski D."/>
            <person name="Kautmanova I."/>
            <person name="Kiss B."/>
            <person name="Kocsube S."/>
            <person name="Kotiranta H."/>
            <person name="LaButti K.M."/>
            <person name="Lechner B.E."/>
            <person name="Liimatainen K."/>
            <person name="Lipzen A."/>
            <person name="Lukacs Z."/>
            <person name="Mihaltcheva S."/>
            <person name="Morgado L.N."/>
            <person name="Niskanen T."/>
            <person name="Noordeloos M.E."/>
            <person name="Ohm R.A."/>
            <person name="Ortiz-Santana B."/>
            <person name="Ovrebo C."/>
            <person name="Racz N."/>
            <person name="Riley R."/>
            <person name="Savchenko A."/>
            <person name="Shiryaev A."/>
            <person name="Soop K."/>
            <person name="Spirin V."/>
            <person name="Szebenyi C."/>
            <person name="Tomsovsky M."/>
            <person name="Tulloss R.E."/>
            <person name="Uehling J."/>
            <person name="Grigoriev I.V."/>
            <person name="Vagvolgyi C."/>
            <person name="Papp T."/>
            <person name="Martin F.M."/>
            <person name="Miettinen O."/>
            <person name="Hibbett D.S."/>
            <person name="Nagy L.G."/>
        </authorList>
    </citation>
    <scope>NUCLEOTIDE SEQUENCE [LARGE SCALE GENOMIC DNA]</scope>
    <source>
        <strain evidence="1 2">CBS 121175</strain>
    </source>
</reference>
<evidence type="ECO:0000313" key="1">
    <source>
        <dbReference type="EMBL" id="TFK27886.1"/>
    </source>
</evidence>
<sequence>MASQLWLSPTTMPEHQPRDLQWSQALRFKHFLNIYDLFTKSGTLGYLSFNPPLNDTTPSAIPFQFGQSTLFNSVLRPPISFLSCVSHNTLIRTTLYYSTIATFSTNATYTVVYTVIFTVLRIISSLIPFRCPCQPLHVPLPRLCLTFACSLIVVPNYKWTHTLRISTDTLMDLDYLLTHDNHL</sequence>
<name>A0A5C3L6Y8_COPMA</name>
<organism evidence="1 2">
    <name type="scientific">Coprinopsis marcescibilis</name>
    <name type="common">Agaric fungus</name>
    <name type="synonym">Psathyrella marcescibilis</name>
    <dbReference type="NCBI Taxonomy" id="230819"/>
    <lineage>
        <taxon>Eukaryota</taxon>
        <taxon>Fungi</taxon>
        <taxon>Dikarya</taxon>
        <taxon>Basidiomycota</taxon>
        <taxon>Agaricomycotina</taxon>
        <taxon>Agaricomycetes</taxon>
        <taxon>Agaricomycetidae</taxon>
        <taxon>Agaricales</taxon>
        <taxon>Agaricineae</taxon>
        <taxon>Psathyrellaceae</taxon>
        <taxon>Coprinopsis</taxon>
    </lineage>
</organism>
<dbReference type="AlphaFoldDB" id="A0A5C3L6Y8"/>
<accession>A0A5C3L6Y8</accession>
<dbReference type="EMBL" id="ML210160">
    <property type="protein sequence ID" value="TFK27886.1"/>
    <property type="molecule type" value="Genomic_DNA"/>
</dbReference>
<evidence type="ECO:0000313" key="2">
    <source>
        <dbReference type="Proteomes" id="UP000307440"/>
    </source>
</evidence>
<keyword evidence="2" id="KW-1185">Reference proteome</keyword>
<proteinExistence type="predicted"/>
<protein>
    <submittedName>
        <fullName evidence="1">Uncharacterized protein</fullName>
    </submittedName>
</protein>
<gene>
    <name evidence="1" type="ORF">FA15DRAFT_118711</name>
</gene>